<dbReference type="PANTHER" id="PTHR11910">
    <property type="entry name" value="ATP SYNTHASE DELTA CHAIN"/>
    <property type="match status" value="1"/>
</dbReference>
<evidence type="ECO:0000313" key="9">
    <source>
        <dbReference type="EMBL" id="RIY39585.1"/>
    </source>
</evidence>
<keyword evidence="7 8" id="KW-0066">ATP synthesis</keyword>
<gene>
    <name evidence="8" type="primary">atpH</name>
    <name evidence="9" type="ORF">CKF58_01995</name>
</gene>
<comment type="function">
    <text evidence="8">This protein is part of the stalk that links CF(0) to CF(1). It either transmits conformational changes from CF(0) to CF(1) or is implicated in proton conduction.</text>
</comment>
<comment type="function">
    <text evidence="8">F(1)F(0) ATP synthase produces ATP from ADP in the presence of a proton or sodium gradient. F-type ATPases consist of two structural domains, F(1) containing the extramembraneous catalytic core and F(0) containing the membrane proton channel, linked together by a central stalk and a peripheral stalk. During catalysis, ATP synthesis in the catalytic domain of F(1) is coupled via a rotary mechanism of the central stalk subunits to proton translocation.</text>
</comment>
<dbReference type="RefSeq" id="WP_119530323.1">
    <property type="nucleotide sequence ID" value="NZ_JBHSSP010000043.1"/>
</dbReference>
<evidence type="ECO:0000256" key="6">
    <source>
        <dbReference type="ARBA" id="ARBA00023196"/>
    </source>
</evidence>
<dbReference type="InterPro" id="IPR000711">
    <property type="entry name" value="ATPase_OSCP/dsu"/>
</dbReference>
<protein>
    <recommendedName>
        <fullName evidence="8">ATP synthase subunit delta</fullName>
    </recommendedName>
    <alternativeName>
        <fullName evidence="8">ATP synthase F(1) sector subunit delta</fullName>
    </alternativeName>
    <alternativeName>
        <fullName evidence="8">F-type ATPase subunit delta</fullName>
        <shortName evidence="8">F-ATPase subunit delta</shortName>
    </alternativeName>
</protein>
<dbReference type="Proteomes" id="UP000265916">
    <property type="component" value="Unassembled WGS sequence"/>
</dbReference>
<dbReference type="GO" id="GO:0005886">
    <property type="term" value="C:plasma membrane"/>
    <property type="evidence" value="ECO:0007669"/>
    <property type="project" value="UniProtKB-SubCell"/>
</dbReference>
<keyword evidence="8" id="KW-1003">Cell membrane</keyword>
<comment type="similarity">
    <text evidence="8">Belongs to the ATPase delta chain family.</text>
</comment>
<dbReference type="Gene3D" id="1.10.520.20">
    <property type="entry name" value="N-terminal domain of the delta subunit of the F1F0-ATP synthase"/>
    <property type="match status" value="1"/>
</dbReference>
<proteinExistence type="inferred from homology"/>
<keyword evidence="10" id="KW-1185">Reference proteome</keyword>
<reference evidence="9 10" key="1">
    <citation type="submission" date="2017-08" db="EMBL/GenBank/DDBJ databases">
        <title>Reclassification of Bisgaard taxon 37 and 44.</title>
        <authorList>
            <person name="Christensen H."/>
        </authorList>
    </citation>
    <scope>NUCLEOTIDE SEQUENCE [LARGE SCALE GENOMIC DNA]</scope>
    <source>
        <strain evidence="9 10">111</strain>
    </source>
</reference>
<evidence type="ECO:0000256" key="8">
    <source>
        <dbReference type="HAMAP-Rule" id="MF_01416"/>
    </source>
</evidence>
<comment type="caution">
    <text evidence="9">The sequence shown here is derived from an EMBL/GenBank/DDBJ whole genome shotgun (WGS) entry which is preliminary data.</text>
</comment>
<evidence type="ECO:0000256" key="4">
    <source>
        <dbReference type="ARBA" id="ARBA00023065"/>
    </source>
</evidence>
<dbReference type="GO" id="GO:0045259">
    <property type="term" value="C:proton-transporting ATP synthase complex"/>
    <property type="evidence" value="ECO:0007669"/>
    <property type="project" value="UniProtKB-KW"/>
</dbReference>
<evidence type="ECO:0000256" key="7">
    <source>
        <dbReference type="ARBA" id="ARBA00023310"/>
    </source>
</evidence>
<dbReference type="Pfam" id="PF00213">
    <property type="entry name" value="OSCP"/>
    <property type="match status" value="1"/>
</dbReference>
<accession>A0A3A1YPP6</accession>
<evidence type="ECO:0000313" key="10">
    <source>
        <dbReference type="Proteomes" id="UP000265916"/>
    </source>
</evidence>
<comment type="subcellular location">
    <subcellularLocation>
        <location evidence="8">Cell membrane</location>
        <topology evidence="8">Peripheral membrane protein</topology>
    </subcellularLocation>
    <subcellularLocation>
        <location evidence="1">Membrane</location>
    </subcellularLocation>
</comment>
<evidence type="ECO:0000256" key="1">
    <source>
        <dbReference type="ARBA" id="ARBA00004370"/>
    </source>
</evidence>
<dbReference type="PRINTS" id="PR00125">
    <property type="entry name" value="ATPASEDELTA"/>
</dbReference>
<evidence type="ECO:0000256" key="2">
    <source>
        <dbReference type="ARBA" id="ARBA00022448"/>
    </source>
</evidence>
<organism evidence="9 10">
    <name type="scientific">Psittacicella hinzii</name>
    <dbReference type="NCBI Taxonomy" id="2028575"/>
    <lineage>
        <taxon>Bacteria</taxon>
        <taxon>Pseudomonadati</taxon>
        <taxon>Pseudomonadota</taxon>
        <taxon>Gammaproteobacteria</taxon>
        <taxon>Pasteurellales</taxon>
        <taxon>Psittacicellaceae</taxon>
        <taxon>Psittacicella</taxon>
    </lineage>
</organism>
<dbReference type="GO" id="GO:0046933">
    <property type="term" value="F:proton-transporting ATP synthase activity, rotational mechanism"/>
    <property type="evidence" value="ECO:0007669"/>
    <property type="project" value="UniProtKB-UniRule"/>
</dbReference>
<name>A0A3A1YPP6_9GAMM</name>
<dbReference type="NCBIfam" id="TIGR01145">
    <property type="entry name" value="ATP_synt_delta"/>
    <property type="match status" value="1"/>
</dbReference>
<dbReference type="InterPro" id="IPR026015">
    <property type="entry name" value="ATP_synth_OSCP/delta_N_sf"/>
</dbReference>
<keyword evidence="5 8" id="KW-0472">Membrane</keyword>
<dbReference type="NCBIfam" id="NF004402">
    <property type="entry name" value="PRK05758.2-2"/>
    <property type="match status" value="1"/>
</dbReference>
<dbReference type="AlphaFoldDB" id="A0A3A1YPP6"/>
<keyword evidence="2 8" id="KW-0813">Transport</keyword>
<dbReference type="OrthoDB" id="9816221at2"/>
<keyword evidence="6 8" id="KW-0139">CF(1)</keyword>
<evidence type="ECO:0000256" key="3">
    <source>
        <dbReference type="ARBA" id="ARBA00022781"/>
    </source>
</evidence>
<keyword evidence="3 8" id="KW-0375">Hydrogen ion transport</keyword>
<dbReference type="SUPFAM" id="SSF47928">
    <property type="entry name" value="N-terminal domain of the delta subunit of the F1F0-ATP synthase"/>
    <property type="match status" value="1"/>
</dbReference>
<evidence type="ECO:0000256" key="5">
    <source>
        <dbReference type="ARBA" id="ARBA00023136"/>
    </source>
</evidence>
<keyword evidence="4 8" id="KW-0406">Ion transport</keyword>
<dbReference type="HAMAP" id="MF_01416">
    <property type="entry name" value="ATP_synth_delta_bact"/>
    <property type="match status" value="1"/>
</dbReference>
<dbReference type="EMBL" id="NRJG01000030">
    <property type="protein sequence ID" value="RIY39585.1"/>
    <property type="molecule type" value="Genomic_DNA"/>
</dbReference>
<sequence length="183" mass="20657">MENVTTISRPYATAVFEYAIEQSDKEQALNFWGNVLEALKAIMEDEVAVALLAEHSDYQEEIKKFVLEVLPEQLVNEHVINFLSTVNEHSRFAYLPGICEFYQKLRENYDLPAPVTVVTARKLSDEQIKQIGSAVATKLGRVVKLEIQEDASIMSGIIIKTDDFTIDCSGRKTLEQLSSQITK</sequence>